<accession>A0A2P6VJF8</accession>
<comment type="caution">
    <text evidence="10">The sequence shown here is derived from an EMBL/GenBank/DDBJ whole genome shotgun (WGS) entry which is preliminary data.</text>
</comment>
<dbReference type="PANTHER" id="PTHR12174:SF23">
    <property type="entry name" value="MINOR HISTOCOMPATIBILITY ANTIGEN H13"/>
    <property type="match status" value="1"/>
</dbReference>
<sequence>MAGDTAAAPAAHQHAPLQAPGAHAALALLFVAPLLVSMPTNANIVLTAALCVYVGCRRSDKPEPPQESMTKKDAMKFPLVGSLVLFSLFLAFKYLPKEIVNAILSAYFVFLGMLAIVACAAPQLGALAGSWWSEHEIELRVPSIPVLLKEGLEFSFTPMEGLAALPASAFCLWYYRRKHWFANNVLGLAFSLQGIEHLSLGAVQNGVILLCGLFFYDIFWVFGTPVMVSVAKNFEAPIKLLFPRGGLDDLVDGKRQFSMLGLGDIVIPGIFVAIVLRYDVAHGSRYFRSAFAGYVGGLAATIVVMNVFKAAQPALLYIVPGVLLATFAHAAARKEVSKLFHWQEKVCVCLLRPPTDSSSPPPATAVPTAAARKEVSKLFHWQEKVCVCQLRPPTDSSSPPPRHCSARKEVSKLFHWQEKEHHEAKEAAKEAAGSKDGAADKKES</sequence>
<dbReference type="AlphaFoldDB" id="A0A2P6VJF8"/>
<protein>
    <submittedName>
        <fullName evidence="10">Signal peptide peptidase 2 isoform B</fullName>
    </submittedName>
</protein>
<evidence type="ECO:0000256" key="4">
    <source>
        <dbReference type="ARBA" id="ARBA00022801"/>
    </source>
</evidence>
<keyword evidence="5" id="KW-0256">Endoplasmic reticulum</keyword>
<keyword evidence="11" id="KW-1185">Reference proteome</keyword>
<organism evidence="10 11">
    <name type="scientific">Micractinium conductrix</name>
    <dbReference type="NCBI Taxonomy" id="554055"/>
    <lineage>
        <taxon>Eukaryota</taxon>
        <taxon>Viridiplantae</taxon>
        <taxon>Chlorophyta</taxon>
        <taxon>core chlorophytes</taxon>
        <taxon>Trebouxiophyceae</taxon>
        <taxon>Chlorellales</taxon>
        <taxon>Chlorellaceae</taxon>
        <taxon>Chlorella clade</taxon>
        <taxon>Micractinium</taxon>
    </lineage>
</organism>
<feature type="transmembrane region" description="Helical" evidence="9">
    <location>
        <begin position="77"/>
        <end position="95"/>
    </location>
</feature>
<keyword evidence="7 9" id="KW-0472">Membrane</keyword>
<evidence type="ECO:0000256" key="6">
    <source>
        <dbReference type="ARBA" id="ARBA00022989"/>
    </source>
</evidence>
<evidence type="ECO:0000256" key="1">
    <source>
        <dbReference type="ARBA" id="ARBA00004477"/>
    </source>
</evidence>
<dbReference type="PANTHER" id="PTHR12174">
    <property type="entry name" value="SIGNAL PEPTIDE PEPTIDASE"/>
    <property type="match status" value="1"/>
</dbReference>
<evidence type="ECO:0000256" key="8">
    <source>
        <dbReference type="SAM" id="MobiDB-lite"/>
    </source>
</evidence>
<gene>
    <name evidence="10" type="ORF">C2E20_2533</name>
</gene>
<feature type="transmembrane region" description="Helical" evidence="9">
    <location>
        <begin position="181"/>
        <end position="200"/>
    </location>
</feature>
<feature type="transmembrane region" description="Helical" evidence="9">
    <location>
        <begin position="107"/>
        <end position="133"/>
    </location>
</feature>
<feature type="transmembrane region" description="Helical" evidence="9">
    <location>
        <begin position="290"/>
        <end position="308"/>
    </location>
</feature>
<dbReference type="OrthoDB" id="29661at2759"/>
<dbReference type="STRING" id="554055.A0A2P6VJF8"/>
<keyword evidence="4" id="KW-0378">Hydrolase</keyword>
<dbReference type="Proteomes" id="UP000239649">
    <property type="component" value="Unassembled WGS sequence"/>
</dbReference>
<evidence type="ECO:0000313" key="10">
    <source>
        <dbReference type="EMBL" id="PSC74236.1"/>
    </source>
</evidence>
<dbReference type="Pfam" id="PF04258">
    <property type="entry name" value="Peptidase_A22B"/>
    <property type="match status" value="1"/>
</dbReference>
<keyword evidence="6 9" id="KW-1133">Transmembrane helix</keyword>
<evidence type="ECO:0000256" key="7">
    <source>
        <dbReference type="ARBA" id="ARBA00023136"/>
    </source>
</evidence>
<dbReference type="GO" id="GO:0006465">
    <property type="term" value="P:signal peptide processing"/>
    <property type="evidence" value="ECO:0007669"/>
    <property type="project" value="TreeGrafter"/>
</dbReference>
<feature type="region of interest" description="Disordered" evidence="8">
    <location>
        <begin position="418"/>
        <end position="444"/>
    </location>
</feature>
<dbReference type="GO" id="GO:0098554">
    <property type="term" value="C:cytoplasmic side of endoplasmic reticulum membrane"/>
    <property type="evidence" value="ECO:0007669"/>
    <property type="project" value="TreeGrafter"/>
</dbReference>
<dbReference type="SMART" id="SM00730">
    <property type="entry name" value="PSN"/>
    <property type="match status" value="1"/>
</dbReference>
<feature type="transmembrane region" description="Helical" evidence="9">
    <location>
        <begin position="26"/>
        <end position="56"/>
    </location>
</feature>
<evidence type="ECO:0000313" key="11">
    <source>
        <dbReference type="Proteomes" id="UP000239649"/>
    </source>
</evidence>
<reference evidence="10 11" key="1">
    <citation type="journal article" date="2018" name="Plant J.">
        <title>Genome sequences of Chlorella sorokiniana UTEX 1602 and Micractinium conductrix SAG 241.80: implications to maltose excretion by a green alga.</title>
        <authorList>
            <person name="Arriola M.B."/>
            <person name="Velmurugan N."/>
            <person name="Zhang Y."/>
            <person name="Plunkett M.H."/>
            <person name="Hondzo H."/>
            <person name="Barney B.M."/>
        </authorList>
    </citation>
    <scope>NUCLEOTIDE SEQUENCE [LARGE SCALE GENOMIC DNA]</scope>
    <source>
        <strain evidence="10 11">SAG 241.80</strain>
    </source>
</reference>
<keyword evidence="3 9" id="KW-0812">Transmembrane</keyword>
<evidence type="ECO:0000256" key="5">
    <source>
        <dbReference type="ARBA" id="ARBA00022824"/>
    </source>
</evidence>
<evidence type="ECO:0000256" key="2">
    <source>
        <dbReference type="ARBA" id="ARBA00006859"/>
    </source>
</evidence>
<dbReference type="InterPro" id="IPR007369">
    <property type="entry name" value="Peptidase_A22B_SPP"/>
</dbReference>
<name>A0A2P6VJF8_9CHLO</name>
<dbReference type="InterPro" id="IPR006639">
    <property type="entry name" value="Preselin/SPP"/>
</dbReference>
<evidence type="ECO:0000256" key="3">
    <source>
        <dbReference type="ARBA" id="ARBA00022692"/>
    </source>
</evidence>
<proteinExistence type="inferred from homology"/>
<dbReference type="GO" id="GO:0098553">
    <property type="term" value="C:lumenal side of endoplasmic reticulum membrane"/>
    <property type="evidence" value="ECO:0007669"/>
    <property type="project" value="TreeGrafter"/>
</dbReference>
<comment type="similarity">
    <text evidence="2">Belongs to the peptidase A22B family.</text>
</comment>
<feature type="transmembrane region" description="Helical" evidence="9">
    <location>
        <begin position="207"/>
        <end position="231"/>
    </location>
</feature>
<dbReference type="EMBL" id="LHPF02000005">
    <property type="protein sequence ID" value="PSC74236.1"/>
    <property type="molecule type" value="Genomic_DNA"/>
</dbReference>
<evidence type="ECO:0000256" key="9">
    <source>
        <dbReference type="SAM" id="Phobius"/>
    </source>
</evidence>
<comment type="subcellular location">
    <subcellularLocation>
        <location evidence="1">Endoplasmic reticulum membrane</location>
        <topology evidence="1">Multi-pass membrane protein</topology>
    </subcellularLocation>
</comment>
<feature type="transmembrane region" description="Helical" evidence="9">
    <location>
        <begin position="257"/>
        <end position="278"/>
    </location>
</feature>
<feature type="transmembrane region" description="Helical" evidence="9">
    <location>
        <begin position="314"/>
        <end position="332"/>
    </location>
</feature>
<dbReference type="GO" id="GO:0042500">
    <property type="term" value="F:aspartic endopeptidase activity, intramembrane cleaving"/>
    <property type="evidence" value="ECO:0007669"/>
    <property type="project" value="InterPro"/>
</dbReference>
<dbReference type="GO" id="GO:0033619">
    <property type="term" value="P:membrane protein proteolysis"/>
    <property type="evidence" value="ECO:0007669"/>
    <property type="project" value="TreeGrafter"/>
</dbReference>